<gene>
    <name evidence="2" type="ORF">Scep_022822</name>
</gene>
<feature type="region of interest" description="Disordered" evidence="1">
    <location>
        <begin position="1"/>
        <end position="29"/>
    </location>
</feature>
<accession>A0AAP0FBH3</accession>
<reference evidence="2 3" key="1">
    <citation type="submission" date="2024-01" db="EMBL/GenBank/DDBJ databases">
        <title>Genome assemblies of Stephania.</title>
        <authorList>
            <person name="Yang L."/>
        </authorList>
    </citation>
    <scope>NUCLEOTIDE SEQUENCE [LARGE SCALE GENOMIC DNA]</scope>
    <source>
        <strain evidence="2">JXDWG</strain>
        <tissue evidence="2">Leaf</tissue>
    </source>
</reference>
<organism evidence="2 3">
    <name type="scientific">Stephania cephalantha</name>
    <dbReference type="NCBI Taxonomy" id="152367"/>
    <lineage>
        <taxon>Eukaryota</taxon>
        <taxon>Viridiplantae</taxon>
        <taxon>Streptophyta</taxon>
        <taxon>Embryophyta</taxon>
        <taxon>Tracheophyta</taxon>
        <taxon>Spermatophyta</taxon>
        <taxon>Magnoliopsida</taxon>
        <taxon>Ranunculales</taxon>
        <taxon>Menispermaceae</taxon>
        <taxon>Menispermoideae</taxon>
        <taxon>Cissampelideae</taxon>
        <taxon>Stephania</taxon>
    </lineage>
</organism>
<dbReference type="InterPro" id="IPR040344">
    <property type="entry name" value="At3g17950-like"/>
</dbReference>
<sequence>MFDPVNALIPPSSPTISSVSSSDFDTESTGSFFHDRSTSLGTLMGVDFPPISIRISSHRENRPAVNGAGSGGAGEAAAEAVVEALPGRRGGAVVVGEFLEVERRYGGDGGGGDGEYYGAAAEYEGVAAVAGNGSNGRVLFADGRVLPPRSGAELNLEEAGPSASALAGALSRFPVLLTGICSGGGGS</sequence>
<comment type="caution">
    <text evidence="2">The sequence shown here is derived from an EMBL/GenBank/DDBJ whole genome shotgun (WGS) entry which is preliminary data.</text>
</comment>
<keyword evidence="3" id="KW-1185">Reference proteome</keyword>
<dbReference type="PANTHER" id="PTHR33544:SF15">
    <property type="entry name" value="OS06G0256800 PROTEIN"/>
    <property type="match status" value="1"/>
</dbReference>
<name>A0AAP0FBH3_9MAGN</name>
<evidence type="ECO:0000313" key="2">
    <source>
        <dbReference type="EMBL" id="KAK9105978.1"/>
    </source>
</evidence>
<evidence type="ECO:0000256" key="1">
    <source>
        <dbReference type="SAM" id="MobiDB-lite"/>
    </source>
</evidence>
<dbReference type="EMBL" id="JBBNAG010000009">
    <property type="protein sequence ID" value="KAK9105978.1"/>
    <property type="molecule type" value="Genomic_DNA"/>
</dbReference>
<dbReference type="AlphaFoldDB" id="A0AAP0FBH3"/>
<dbReference type="PANTHER" id="PTHR33544">
    <property type="entry name" value="DUF4005 DOMAIN-CONTAINING PROTEIN-RELATED"/>
    <property type="match status" value="1"/>
</dbReference>
<evidence type="ECO:0000313" key="3">
    <source>
        <dbReference type="Proteomes" id="UP001419268"/>
    </source>
</evidence>
<dbReference type="Proteomes" id="UP001419268">
    <property type="component" value="Unassembled WGS sequence"/>
</dbReference>
<proteinExistence type="predicted"/>
<protein>
    <submittedName>
        <fullName evidence="2">Uncharacterized protein</fullName>
    </submittedName>
</protein>